<name>X1ME97_9ZZZZ</name>
<dbReference type="EMBL" id="BARV01006729">
    <property type="protein sequence ID" value="GAI16421.1"/>
    <property type="molecule type" value="Genomic_DNA"/>
</dbReference>
<dbReference type="Pfam" id="PF12675">
    <property type="entry name" value="DUF3795"/>
    <property type="match status" value="1"/>
</dbReference>
<comment type="caution">
    <text evidence="1">The sequence shown here is derived from an EMBL/GenBank/DDBJ whole genome shotgun (WGS) entry which is preliminary data.</text>
</comment>
<dbReference type="InterPro" id="IPR024227">
    <property type="entry name" value="DUF3795"/>
</dbReference>
<evidence type="ECO:0008006" key="2">
    <source>
        <dbReference type="Google" id="ProtNLM"/>
    </source>
</evidence>
<organism evidence="1">
    <name type="scientific">marine sediment metagenome</name>
    <dbReference type="NCBI Taxonomy" id="412755"/>
    <lineage>
        <taxon>unclassified sequences</taxon>
        <taxon>metagenomes</taxon>
        <taxon>ecological metagenomes</taxon>
    </lineage>
</organism>
<reference evidence="1" key="1">
    <citation type="journal article" date="2014" name="Front. Microbiol.">
        <title>High frequency of phylogenetically diverse reductive dehalogenase-homologous genes in deep subseafloor sedimentary metagenomes.</title>
        <authorList>
            <person name="Kawai M."/>
            <person name="Futagami T."/>
            <person name="Toyoda A."/>
            <person name="Takaki Y."/>
            <person name="Nishi S."/>
            <person name="Hori S."/>
            <person name="Arai W."/>
            <person name="Tsubouchi T."/>
            <person name="Morono Y."/>
            <person name="Uchiyama I."/>
            <person name="Ito T."/>
            <person name="Fujiyama A."/>
            <person name="Inagaki F."/>
            <person name="Takami H."/>
        </authorList>
    </citation>
    <scope>NUCLEOTIDE SEQUENCE</scope>
    <source>
        <strain evidence="1">Expedition CK06-06</strain>
    </source>
</reference>
<dbReference type="AlphaFoldDB" id="X1ME97"/>
<accession>X1ME97</accession>
<evidence type="ECO:0000313" key="1">
    <source>
        <dbReference type="EMBL" id="GAI16421.1"/>
    </source>
</evidence>
<gene>
    <name evidence="1" type="ORF">S06H3_13789</name>
</gene>
<proteinExistence type="predicted"/>
<sequence>MADMKYVTYCGLYCRQCVTFTHIPQHAKALYDIMKREGFEFFGPYESPEFNDFWKHLQKLSEQDKTNPGCRGGCGDPDCKIRICAREKNQEICVYCDEYPCDKFEFLTKQYPALLGDGQKLKELGIDAWLEKQEERCERGYCFTDSRYDIDTGESIS</sequence>
<protein>
    <recommendedName>
        <fullName evidence="2">GON domain-containing protein</fullName>
    </recommendedName>
</protein>